<dbReference type="CDD" id="cd01948">
    <property type="entry name" value="EAL"/>
    <property type="match status" value="1"/>
</dbReference>
<dbReference type="GO" id="GO:0071111">
    <property type="term" value="F:cyclic-guanylate-specific phosphodiesterase activity"/>
    <property type="evidence" value="ECO:0007669"/>
    <property type="project" value="UniProtKB-EC"/>
</dbReference>
<dbReference type="InterPro" id="IPR035919">
    <property type="entry name" value="EAL_sf"/>
</dbReference>
<dbReference type="SUPFAM" id="SSF141868">
    <property type="entry name" value="EAL domain-like"/>
    <property type="match status" value="1"/>
</dbReference>
<dbReference type="InterPro" id="IPR035965">
    <property type="entry name" value="PAS-like_dom_sf"/>
</dbReference>
<dbReference type="Gene3D" id="3.30.450.20">
    <property type="entry name" value="PAS domain"/>
    <property type="match status" value="5"/>
</dbReference>
<dbReference type="Pfam" id="PF08448">
    <property type="entry name" value="PAS_4"/>
    <property type="match status" value="2"/>
</dbReference>
<dbReference type="SUPFAM" id="SSF55073">
    <property type="entry name" value="Nucleotide cyclase"/>
    <property type="match status" value="1"/>
</dbReference>
<evidence type="ECO:0000313" key="8">
    <source>
        <dbReference type="Proteomes" id="UP000247811"/>
    </source>
</evidence>
<dbReference type="SMART" id="SM00267">
    <property type="entry name" value="GGDEF"/>
    <property type="match status" value="1"/>
</dbReference>
<feature type="domain" description="PAS" evidence="3">
    <location>
        <begin position="482"/>
        <end position="553"/>
    </location>
</feature>
<proteinExistence type="predicted"/>
<dbReference type="Gene3D" id="3.20.20.450">
    <property type="entry name" value="EAL domain"/>
    <property type="match status" value="1"/>
</dbReference>
<dbReference type="InterPro" id="IPR052155">
    <property type="entry name" value="Biofilm_reg_signaling"/>
</dbReference>
<organism evidence="7 8">
    <name type="scientific">Sphaerotilus hippei</name>
    <dbReference type="NCBI Taxonomy" id="744406"/>
    <lineage>
        <taxon>Bacteria</taxon>
        <taxon>Pseudomonadati</taxon>
        <taxon>Pseudomonadota</taxon>
        <taxon>Betaproteobacteria</taxon>
        <taxon>Burkholderiales</taxon>
        <taxon>Sphaerotilaceae</taxon>
        <taxon>Sphaerotilus</taxon>
    </lineage>
</organism>
<dbReference type="PROSITE" id="PS50887">
    <property type="entry name" value="GGDEF"/>
    <property type="match status" value="1"/>
</dbReference>
<dbReference type="InterPro" id="IPR029787">
    <property type="entry name" value="Nucleotide_cyclase"/>
</dbReference>
<feature type="domain" description="PAS" evidence="3">
    <location>
        <begin position="362"/>
        <end position="432"/>
    </location>
</feature>
<keyword evidence="2" id="KW-0812">Transmembrane</keyword>
<dbReference type="InterPro" id="IPR013656">
    <property type="entry name" value="PAS_4"/>
</dbReference>
<evidence type="ECO:0000259" key="4">
    <source>
        <dbReference type="PROSITE" id="PS50113"/>
    </source>
</evidence>
<dbReference type="PROSITE" id="PS50113">
    <property type="entry name" value="PAC"/>
    <property type="match status" value="3"/>
</dbReference>
<feature type="domain" description="PAS" evidence="3">
    <location>
        <begin position="76"/>
        <end position="146"/>
    </location>
</feature>
<dbReference type="PROSITE" id="PS50883">
    <property type="entry name" value="EAL"/>
    <property type="match status" value="1"/>
</dbReference>
<accession>A0A318H4J2</accession>
<dbReference type="AlphaFoldDB" id="A0A318H4J2"/>
<dbReference type="InterPro" id="IPR000700">
    <property type="entry name" value="PAS-assoc_C"/>
</dbReference>
<dbReference type="SMART" id="SM00086">
    <property type="entry name" value="PAC"/>
    <property type="match status" value="4"/>
</dbReference>
<feature type="domain" description="PAC" evidence="4">
    <location>
        <begin position="274"/>
        <end position="326"/>
    </location>
</feature>
<dbReference type="FunFam" id="3.20.20.450:FF:000001">
    <property type="entry name" value="Cyclic di-GMP phosphodiesterase yahA"/>
    <property type="match status" value="1"/>
</dbReference>
<keyword evidence="8" id="KW-1185">Reference proteome</keyword>
<dbReference type="Pfam" id="PF00989">
    <property type="entry name" value="PAS"/>
    <property type="match status" value="1"/>
</dbReference>
<dbReference type="EMBL" id="QJJS01000003">
    <property type="protein sequence ID" value="PXW98081.1"/>
    <property type="molecule type" value="Genomic_DNA"/>
</dbReference>
<feature type="domain" description="PAS" evidence="3">
    <location>
        <begin position="605"/>
        <end position="651"/>
    </location>
</feature>
<dbReference type="OrthoDB" id="9813903at2"/>
<feature type="domain" description="GGDEF" evidence="6">
    <location>
        <begin position="762"/>
        <end position="896"/>
    </location>
</feature>
<comment type="caution">
    <text evidence="7">The sequence shown here is derived from an EMBL/GenBank/DDBJ whole genome shotgun (WGS) entry which is preliminary data.</text>
</comment>
<gene>
    <name evidence="7" type="ORF">C7444_103175</name>
</gene>
<dbReference type="RefSeq" id="WP_110399650.1">
    <property type="nucleotide sequence ID" value="NZ_QJJS01000003.1"/>
</dbReference>
<dbReference type="GO" id="GO:0006355">
    <property type="term" value="P:regulation of DNA-templated transcription"/>
    <property type="evidence" value="ECO:0007669"/>
    <property type="project" value="InterPro"/>
</dbReference>
<dbReference type="InterPro" id="IPR000160">
    <property type="entry name" value="GGDEF_dom"/>
</dbReference>
<sequence>MSRVEQDTVPRPVWPRLRGGLPYLALLAVLSWSSGWIWPAAPPLAAAVFAALLGAGAAFWWGRRRLGLMQASHARTQQELMQAVDQLGTGLMAIDPAGLIVHGNRRFANLLGREAEALAGLAFVTLFHPDDLKCCRRLLSTAADTTSPPQDLRILRPDGRLLWVRVRMSCNPGAGLPVLQRILTAEDIDELKTGHVTLQHRERLLRAVVDSIPDAIGVRDLHGAYLLANPALAELLQRPVAQIVSHPVGEVHGADQARALIDADHSAVALATSIHRETHHVGLDGRRVVHDTSTSVLRDDQGEPFGVVSIGRDVTAMREVSERLTESSARTQTLLLNARDSRLALLSLLEDQRRAVRALALNEARLRAVMAALPDLVFLFDDQGRFIDIWASRTDMLIAPREQVLGRRIGEIVPAPLAELAMERLALVLRSGQLQVFEYSLGLREQQHWFEMRMVRAGEQEVLAVARDITRDRQNRGALEHSEARLRLALEGSGDGLWDWDLKSDTVRFSEQVERMLAYEGSDFHREFRLLERLHPDDVVVTRRAIRDTLARRIVFDRKLRVRGFDGHDRWLHARGMVQWDPQRQSRRFSGVITDKTHEMEAQARLRLAATVFDSTLEGVLITDASQRIVSVNPAFTRLLGYTEEEVIGRTPACMASGRHSDTFFQQMWQTIARSGHWQGEIWNRCKDGVVRPELMSISAVFDDQAQVSHYVGVFTDISELKNSEAKLDHLAHHDPLTQLPNRLLFRHRLEQALLTADRNEGHLAVLMLDLDRFKDVNDSYGHLAGDELLCHVADRLSQRLRKVDTLARLGGDEFALLMQDVKQPDDAARLASELIESLSQPWRLGEGIELSVGVSVGICLYPEHGQTAQALMQGADAALYRAKSDGRGVYRYFADDLTLAARERLQLENRLRRALVDEQLQLHFQPQIDIASGRVIGAEALLRWPDPVEGMIPPARFIPVAESTGLIDQLGAWVLRHACEQGQRWIEQGLPPLSMAVNVSPRQFHHIDLAHQVQQVLADTGFPAERLELELTEGALMEREAESLRMLERLRDMGVRVAIDDFGTGYSSFSYLKRFPLDVLKIDRSFITDIPRDIDDMEIAAAIIAMGHNLGVRVLAEGVETAEQLAFLGLKRCDSYQGFLLSPALPADEFAALLRDQPATLPCPQP</sequence>
<dbReference type="CDD" id="cd01949">
    <property type="entry name" value="GGDEF"/>
    <property type="match status" value="1"/>
</dbReference>
<dbReference type="Gene3D" id="3.30.70.270">
    <property type="match status" value="1"/>
</dbReference>
<dbReference type="InterPro" id="IPR043128">
    <property type="entry name" value="Rev_trsase/Diguanyl_cyclase"/>
</dbReference>
<dbReference type="SUPFAM" id="SSF55785">
    <property type="entry name" value="PYP-like sensor domain (PAS domain)"/>
    <property type="match status" value="5"/>
</dbReference>
<evidence type="ECO:0000259" key="6">
    <source>
        <dbReference type="PROSITE" id="PS50887"/>
    </source>
</evidence>
<dbReference type="Pfam" id="PF08447">
    <property type="entry name" value="PAS_3"/>
    <property type="match status" value="1"/>
</dbReference>
<protein>
    <submittedName>
        <fullName evidence="7">PAS domain S-box-containing protein/diguanylate cyclase (GGDEF)-like protein</fullName>
    </submittedName>
</protein>
<dbReference type="Pfam" id="PF13426">
    <property type="entry name" value="PAS_9"/>
    <property type="match status" value="1"/>
</dbReference>
<feature type="domain" description="PAC" evidence="4">
    <location>
        <begin position="676"/>
        <end position="730"/>
    </location>
</feature>
<evidence type="ECO:0000256" key="1">
    <source>
        <dbReference type="ARBA" id="ARBA00051114"/>
    </source>
</evidence>
<dbReference type="InterPro" id="IPR001610">
    <property type="entry name" value="PAC"/>
</dbReference>
<evidence type="ECO:0000259" key="5">
    <source>
        <dbReference type="PROSITE" id="PS50883"/>
    </source>
</evidence>
<dbReference type="InterPro" id="IPR000014">
    <property type="entry name" value="PAS"/>
</dbReference>
<feature type="domain" description="PAC" evidence="4">
    <location>
        <begin position="556"/>
        <end position="608"/>
    </location>
</feature>
<dbReference type="NCBIfam" id="TIGR00229">
    <property type="entry name" value="sensory_box"/>
    <property type="match status" value="4"/>
</dbReference>
<dbReference type="SMART" id="SM00091">
    <property type="entry name" value="PAS"/>
    <property type="match status" value="5"/>
</dbReference>
<keyword evidence="2" id="KW-1133">Transmembrane helix</keyword>
<dbReference type="Proteomes" id="UP000247811">
    <property type="component" value="Unassembled WGS sequence"/>
</dbReference>
<dbReference type="GO" id="GO:0071732">
    <property type="term" value="P:cellular response to nitric oxide"/>
    <property type="evidence" value="ECO:0007669"/>
    <property type="project" value="UniProtKB-ARBA"/>
</dbReference>
<feature type="domain" description="PAS" evidence="3">
    <location>
        <begin position="201"/>
        <end position="245"/>
    </location>
</feature>
<dbReference type="SMART" id="SM00052">
    <property type="entry name" value="EAL"/>
    <property type="match status" value="1"/>
</dbReference>
<name>A0A318H4J2_9BURK</name>
<dbReference type="InterPro" id="IPR001633">
    <property type="entry name" value="EAL_dom"/>
</dbReference>
<dbReference type="InterPro" id="IPR013655">
    <property type="entry name" value="PAS_fold_3"/>
</dbReference>
<dbReference type="PANTHER" id="PTHR44757:SF2">
    <property type="entry name" value="BIOFILM ARCHITECTURE MAINTENANCE PROTEIN MBAA"/>
    <property type="match status" value="1"/>
</dbReference>
<dbReference type="InterPro" id="IPR013767">
    <property type="entry name" value="PAS_fold"/>
</dbReference>
<feature type="domain" description="EAL" evidence="5">
    <location>
        <begin position="905"/>
        <end position="1159"/>
    </location>
</feature>
<evidence type="ECO:0000313" key="7">
    <source>
        <dbReference type="EMBL" id="PXW98081.1"/>
    </source>
</evidence>
<dbReference type="PROSITE" id="PS50112">
    <property type="entry name" value="PAS"/>
    <property type="match status" value="5"/>
</dbReference>
<dbReference type="Pfam" id="PF00990">
    <property type="entry name" value="GGDEF"/>
    <property type="match status" value="1"/>
</dbReference>
<dbReference type="CDD" id="cd00130">
    <property type="entry name" value="PAS"/>
    <property type="match status" value="5"/>
</dbReference>
<keyword evidence="2" id="KW-0472">Membrane</keyword>
<dbReference type="FunFam" id="3.30.70.270:FF:000001">
    <property type="entry name" value="Diguanylate cyclase domain protein"/>
    <property type="match status" value="1"/>
</dbReference>
<evidence type="ECO:0000259" key="3">
    <source>
        <dbReference type="PROSITE" id="PS50112"/>
    </source>
</evidence>
<dbReference type="Pfam" id="PF00563">
    <property type="entry name" value="EAL"/>
    <property type="match status" value="1"/>
</dbReference>
<reference evidence="7 8" key="1">
    <citation type="submission" date="2018-05" db="EMBL/GenBank/DDBJ databases">
        <title>Genomic Encyclopedia of Type Strains, Phase IV (KMG-IV): sequencing the most valuable type-strain genomes for metagenomic binning, comparative biology and taxonomic classification.</title>
        <authorList>
            <person name="Goeker M."/>
        </authorList>
    </citation>
    <scope>NUCLEOTIDE SEQUENCE [LARGE SCALE GENOMIC DNA]</scope>
    <source>
        <strain evidence="7 8">DSM 566</strain>
    </source>
</reference>
<dbReference type="NCBIfam" id="TIGR00254">
    <property type="entry name" value="GGDEF"/>
    <property type="match status" value="1"/>
</dbReference>
<feature type="transmembrane region" description="Helical" evidence="2">
    <location>
        <begin position="21"/>
        <end position="38"/>
    </location>
</feature>
<comment type="catalytic activity">
    <reaction evidence="1">
        <text>3',3'-c-di-GMP + H2O = 5'-phosphoguanylyl(3'-&gt;5')guanosine + H(+)</text>
        <dbReference type="Rhea" id="RHEA:24902"/>
        <dbReference type="ChEBI" id="CHEBI:15377"/>
        <dbReference type="ChEBI" id="CHEBI:15378"/>
        <dbReference type="ChEBI" id="CHEBI:58754"/>
        <dbReference type="ChEBI" id="CHEBI:58805"/>
        <dbReference type="EC" id="3.1.4.52"/>
    </reaction>
    <physiologicalReaction direction="left-to-right" evidence="1">
        <dbReference type="Rhea" id="RHEA:24903"/>
    </physiologicalReaction>
</comment>
<evidence type="ECO:0000256" key="2">
    <source>
        <dbReference type="SAM" id="Phobius"/>
    </source>
</evidence>
<dbReference type="PANTHER" id="PTHR44757">
    <property type="entry name" value="DIGUANYLATE CYCLASE DGCP"/>
    <property type="match status" value="1"/>
</dbReference>
<feature type="transmembrane region" description="Helical" evidence="2">
    <location>
        <begin position="44"/>
        <end position="62"/>
    </location>
</feature>